<keyword evidence="5" id="KW-1185">Reference proteome</keyword>
<evidence type="ECO:0000256" key="2">
    <source>
        <dbReference type="SAM" id="Phobius"/>
    </source>
</evidence>
<keyword evidence="2" id="KW-0812">Transmembrane</keyword>
<dbReference type="Pfam" id="PF10756">
    <property type="entry name" value="bPH_6"/>
    <property type="match status" value="1"/>
</dbReference>
<sequence>MTARFRYNAALAIAAVVAFCGAIPLATSRWYLAFVLLVPLAVFVWAWRAGADVRDGQLVVRYPFRSRRIDPKSVRGFTVTHRRVSVVLADDSTHWLPAVSGGRLPYLTDALGLHVPGVSGPTEDGAPAATGDAERAADEALADEQHQKR</sequence>
<dbReference type="Proteomes" id="UP000612808">
    <property type="component" value="Unassembled WGS sequence"/>
</dbReference>
<feature type="region of interest" description="Disordered" evidence="1">
    <location>
        <begin position="118"/>
        <end position="149"/>
    </location>
</feature>
<evidence type="ECO:0000256" key="1">
    <source>
        <dbReference type="SAM" id="MobiDB-lite"/>
    </source>
</evidence>
<comment type="caution">
    <text evidence="4">The sequence shown here is derived from an EMBL/GenBank/DDBJ whole genome shotgun (WGS) entry which is preliminary data.</text>
</comment>
<evidence type="ECO:0000313" key="4">
    <source>
        <dbReference type="EMBL" id="GID14425.1"/>
    </source>
</evidence>
<evidence type="ECO:0000259" key="3">
    <source>
        <dbReference type="Pfam" id="PF10756"/>
    </source>
</evidence>
<organism evidence="4 5">
    <name type="scientific">Actinocatenispora rupis</name>
    <dbReference type="NCBI Taxonomy" id="519421"/>
    <lineage>
        <taxon>Bacteria</taxon>
        <taxon>Bacillati</taxon>
        <taxon>Actinomycetota</taxon>
        <taxon>Actinomycetes</taxon>
        <taxon>Micromonosporales</taxon>
        <taxon>Micromonosporaceae</taxon>
        <taxon>Actinocatenispora</taxon>
    </lineage>
</organism>
<gene>
    <name evidence="4" type="ORF">Aru02nite_53140</name>
</gene>
<dbReference type="InterPro" id="IPR019692">
    <property type="entry name" value="CFP-6_PH"/>
</dbReference>
<feature type="compositionally biased region" description="Basic and acidic residues" evidence="1">
    <location>
        <begin position="132"/>
        <end position="149"/>
    </location>
</feature>
<accession>A0A8J3J9P7</accession>
<name>A0A8J3J9P7_9ACTN</name>
<dbReference type="AlphaFoldDB" id="A0A8J3J9P7"/>
<feature type="domain" description="Low molecular weight protein antigen 6 PH" evidence="3">
    <location>
        <begin position="52"/>
        <end position="106"/>
    </location>
</feature>
<feature type="transmembrane region" description="Helical" evidence="2">
    <location>
        <begin position="30"/>
        <end position="47"/>
    </location>
</feature>
<evidence type="ECO:0000313" key="5">
    <source>
        <dbReference type="Proteomes" id="UP000612808"/>
    </source>
</evidence>
<protein>
    <recommendedName>
        <fullName evidence="3">Low molecular weight protein antigen 6 PH domain-containing protein</fullName>
    </recommendedName>
</protein>
<proteinExistence type="predicted"/>
<keyword evidence="2" id="KW-1133">Transmembrane helix</keyword>
<reference evidence="4" key="1">
    <citation type="submission" date="2021-01" db="EMBL/GenBank/DDBJ databases">
        <title>Whole genome shotgun sequence of Actinocatenispora rupis NBRC 107355.</title>
        <authorList>
            <person name="Komaki H."/>
            <person name="Tamura T."/>
        </authorList>
    </citation>
    <scope>NUCLEOTIDE SEQUENCE</scope>
    <source>
        <strain evidence="4">NBRC 107355</strain>
    </source>
</reference>
<keyword evidence="2" id="KW-0472">Membrane</keyword>
<dbReference type="EMBL" id="BOMB01000031">
    <property type="protein sequence ID" value="GID14425.1"/>
    <property type="molecule type" value="Genomic_DNA"/>
</dbReference>